<feature type="transmembrane region" description="Helical" evidence="6">
    <location>
        <begin position="417"/>
        <end position="435"/>
    </location>
</feature>
<evidence type="ECO:0000256" key="3">
    <source>
        <dbReference type="ARBA" id="ARBA00022989"/>
    </source>
</evidence>
<dbReference type="EMBL" id="WIGN01000542">
    <property type="protein sequence ID" value="KAF6789071.1"/>
    <property type="molecule type" value="Genomic_DNA"/>
</dbReference>
<evidence type="ECO:0000313" key="9">
    <source>
        <dbReference type="Proteomes" id="UP000652219"/>
    </source>
</evidence>
<dbReference type="InterPro" id="IPR020846">
    <property type="entry name" value="MFS_dom"/>
</dbReference>
<dbReference type="InterPro" id="IPR011701">
    <property type="entry name" value="MFS"/>
</dbReference>
<comment type="subcellular location">
    <subcellularLocation>
        <location evidence="1">Membrane</location>
        <topology evidence="1">Multi-pass membrane protein</topology>
    </subcellularLocation>
</comment>
<dbReference type="Gene3D" id="1.20.1250.20">
    <property type="entry name" value="MFS general substrate transporter like domains"/>
    <property type="match status" value="1"/>
</dbReference>
<dbReference type="Proteomes" id="UP000652219">
    <property type="component" value="Unassembled WGS sequence"/>
</dbReference>
<feature type="transmembrane region" description="Helical" evidence="6">
    <location>
        <begin position="387"/>
        <end position="405"/>
    </location>
</feature>
<dbReference type="AlphaFoldDB" id="A0A8H6MIJ0"/>
<feature type="transmembrane region" description="Helical" evidence="6">
    <location>
        <begin position="312"/>
        <end position="330"/>
    </location>
</feature>
<evidence type="ECO:0000256" key="6">
    <source>
        <dbReference type="SAM" id="Phobius"/>
    </source>
</evidence>
<sequence length="583" mass="62647">MNPLKSTAPARNPNGGESTSGHDQGNEELLELGQLACQPASGSVEPRCSQSQSPAPANEQPQARPAKDEIYDQSSRLPFGRLMAAYLCLAAIYFIQTLDINSVATALPPIARSLGAGNSITWAGTAYLMGQTAFQALYGRLSDIFGRKPVLMVCIGFLVFGDVLCGFAQNPLWLYTCRTLSGIGGGGISSLVQITVSDLVSLKERGKYQGMLSAAIGLGASTGPFIAASMLSKGKIGGVEAWRWIFWVPPILAATCAIVVWLCLPLKPVEGGWREKVTKIDWYGLGAAMAGILLLLIPLNSGGSIWPWNSDHVIAMLVLGGFFFIVFAVVERSIAKIPLIPLRLFSHRSTAIMYVQSALYDCVWQVNLYFLPIYFQEVRGYTPLQSATLVLPLLLAHSTAGVISGPIMSKFARFTPVLFIGMAMWTLGSGLKLIFSRTSQISVHVVVLLIEGIGIGFVHQPALVALQALSKPADRAVATSTRNLMRMLGSVVGMALATAVQNAVMRAALPSEMPESIRASVIGGTWERGHGDSGSDGWESMILDAKMKGVHMVFVMLVPLMSLCLAGCWFIPNIELKGDDRRP</sequence>
<feature type="transmembrane region" description="Helical" evidence="6">
    <location>
        <begin position="351"/>
        <end position="375"/>
    </location>
</feature>
<dbReference type="PANTHER" id="PTHR23501:SF78">
    <property type="entry name" value="MAJOR FACILITATOR SUPERFAMILY (MFS) PROFILE DOMAIN-CONTAINING PROTEIN-RELATED"/>
    <property type="match status" value="1"/>
</dbReference>
<reference evidence="8 9" key="1">
    <citation type="journal article" date="2020" name="Phytopathology">
        <title>Genome Sequence Resources of Colletotrichum truncatum, C. plurivorum, C. musicola, and C. sojae: Four Species Pathogenic to Soybean (Glycine max).</title>
        <authorList>
            <person name="Rogerio F."/>
            <person name="Boufleur T.R."/>
            <person name="Ciampi-Guillardi M."/>
            <person name="Sukno S.A."/>
            <person name="Thon M.R."/>
            <person name="Massola Junior N.S."/>
            <person name="Baroncelli R."/>
        </authorList>
    </citation>
    <scope>NUCLEOTIDE SEQUENCE [LARGE SCALE GENOMIC DNA]</scope>
    <source>
        <strain evidence="8 9">LFN0009</strain>
    </source>
</reference>
<dbReference type="Pfam" id="PF07690">
    <property type="entry name" value="MFS_1"/>
    <property type="match status" value="1"/>
</dbReference>
<dbReference type="SUPFAM" id="SSF103473">
    <property type="entry name" value="MFS general substrate transporter"/>
    <property type="match status" value="1"/>
</dbReference>
<dbReference type="GO" id="GO:0005886">
    <property type="term" value="C:plasma membrane"/>
    <property type="evidence" value="ECO:0007669"/>
    <property type="project" value="TreeGrafter"/>
</dbReference>
<feature type="transmembrane region" description="Helical" evidence="6">
    <location>
        <begin position="84"/>
        <end position="107"/>
    </location>
</feature>
<dbReference type="Gene3D" id="1.20.1720.10">
    <property type="entry name" value="Multidrug resistance protein D"/>
    <property type="match status" value="1"/>
</dbReference>
<evidence type="ECO:0000256" key="1">
    <source>
        <dbReference type="ARBA" id="ARBA00004141"/>
    </source>
</evidence>
<feature type="transmembrane region" description="Helical" evidence="6">
    <location>
        <begin position="487"/>
        <end position="509"/>
    </location>
</feature>
<evidence type="ECO:0000259" key="7">
    <source>
        <dbReference type="PROSITE" id="PS50850"/>
    </source>
</evidence>
<proteinExistence type="predicted"/>
<evidence type="ECO:0000313" key="8">
    <source>
        <dbReference type="EMBL" id="KAF6789071.1"/>
    </source>
</evidence>
<organism evidence="8 9">
    <name type="scientific">Colletotrichum sojae</name>
    <dbReference type="NCBI Taxonomy" id="2175907"/>
    <lineage>
        <taxon>Eukaryota</taxon>
        <taxon>Fungi</taxon>
        <taxon>Dikarya</taxon>
        <taxon>Ascomycota</taxon>
        <taxon>Pezizomycotina</taxon>
        <taxon>Sordariomycetes</taxon>
        <taxon>Hypocreomycetidae</taxon>
        <taxon>Glomerellales</taxon>
        <taxon>Glomerellaceae</taxon>
        <taxon>Colletotrichum</taxon>
        <taxon>Colletotrichum orchidearum species complex</taxon>
    </lineage>
</organism>
<keyword evidence="4 6" id="KW-0472">Membrane</keyword>
<dbReference type="InterPro" id="IPR036259">
    <property type="entry name" value="MFS_trans_sf"/>
</dbReference>
<feature type="transmembrane region" description="Helical" evidence="6">
    <location>
        <begin position="441"/>
        <end position="466"/>
    </location>
</feature>
<keyword evidence="2 6" id="KW-0812">Transmembrane</keyword>
<feature type="transmembrane region" description="Helical" evidence="6">
    <location>
        <begin position="550"/>
        <end position="572"/>
    </location>
</feature>
<dbReference type="PANTHER" id="PTHR23501">
    <property type="entry name" value="MAJOR FACILITATOR SUPERFAMILY"/>
    <property type="match status" value="1"/>
</dbReference>
<protein>
    <submittedName>
        <fullName evidence="8">Major facilitator superfamily transporter</fullName>
    </submittedName>
</protein>
<feature type="domain" description="Major facilitator superfamily (MFS) profile" evidence="7">
    <location>
        <begin position="85"/>
        <end position="563"/>
    </location>
</feature>
<comment type="caution">
    <text evidence="8">The sequence shown here is derived from an EMBL/GenBank/DDBJ whole genome shotgun (WGS) entry which is preliminary data.</text>
</comment>
<feature type="transmembrane region" description="Helical" evidence="6">
    <location>
        <begin position="285"/>
        <end position="306"/>
    </location>
</feature>
<feature type="compositionally biased region" description="Polar residues" evidence="5">
    <location>
        <begin position="48"/>
        <end position="61"/>
    </location>
</feature>
<name>A0A8H6MIJ0_9PEZI</name>
<keyword evidence="3 6" id="KW-1133">Transmembrane helix</keyword>
<evidence type="ECO:0000256" key="2">
    <source>
        <dbReference type="ARBA" id="ARBA00022692"/>
    </source>
</evidence>
<feature type="transmembrane region" description="Helical" evidence="6">
    <location>
        <begin position="150"/>
        <end position="169"/>
    </location>
</feature>
<evidence type="ECO:0000256" key="5">
    <source>
        <dbReference type="SAM" id="MobiDB-lite"/>
    </source>
</evidence>
<feature type="transmembrane region" description="Helical" evidence="6">
    <location>
        <begin position="244"/>
        <end position="264"/>
    </location>
</feature>
<dbReference type="GO" id="GO:0022857">
    <property type="term" value="F:transmembrane transporter activity"/>
    <property type="evidence" value="ECO:0007669"/>
    <property type="project" value="InterPro"/>
</dbReference>
<feature type="transmembrane region" description="Helical" evidence="6">
    <location>
        <begin position="212"/>
        <end position="232"/>
    </location>
</feature>
<gene>
    <name evidence="8" type="ORF">CSOJ01_14860</name>
</gene>
<keyword evidence="9" id="KW-1185">Reference proteome</keyword>
<evidence type="ECO:0000256" key="4">
    <source>
        <dbReference type="ARBA" id="ARBA00023136"/>
    </source>
</evidence>
<accession>A0A8H6MIJ0</accession>
<feature type="region of interest" description="Disordered" evidence="5">
    <location>
        <begin position="1"/>
        <end position="67"/>
    </location>
</feature>
<dbReference type="PROSITE" id="PS50850">
    <property type="entry name" value="MFS"/>
    <property type="match status" value="1"/>
</dbReference>